<sequence length="265" mass="29494">MAAHHAIQYTGDAYADAGVWSPSTSTANFCEEDYVITRYIAEFINSISNFAYIYLALRHAGWRLARLDQMSASLLVVGVCSFLFHATLRHGPQYSDDVSMLFLAGALLQRLCTAGRQQQQHRQARVIVTTAIYAAVGAMSAAYMSSGNLLVHTSMFMAMLALIGLRTTHLILGRREGKGGGASSAAEEEEEQRRGYFRRFGGVCAYLALAFLLWNIDLQWCHELRGLQRAVGLPWAWLLELHGWWHVLTALGAALHMELVRELCP</sequence>
<keyword evidence="3 9" id="KW-0812">Transmembrane</keyword>
<feature type="binding site" evidence="8">
    <location>
        <position position="246"/>
    </location>
    <ligand>
        <name>Zn(2+)</name>
        <dbReference type="ChEBI" id="CHEBI:29105"/>
        <note>catalytic</note>
    </ligand>
</feature>
<evidence type="ECO:0000256" key="3">
    <source>
        <dbReference type="ARBA" id="ARBA00022692"/>
    </source>
</evidence>
<feature type="transmembrane region" description="Helical" evidence="9">
    <location>
        <begin position="124"/>
        <end position="143"/>
    </location>
</feature>
<comment type="subcellular location">
    <subcellularLocation>
        <location evidence="1">Membrane</location>
        <topology evidence="1">Multi-pass membrane protein</topology>
    </subcellularLocation>
</comment>
<keyword evidence="11" id="KW-1185">Reference proteome</keyword>
<reference evidence="10" key="1">
    <citation type="submission" date="2022-07" db="EMBL/GenBank/DDBJ databases">
        <title>Fungi with potential for degradation of polypropylene.</title>
        <authorList>
            <person name="Gostincar C."/>
        </authorList>
    </citation>
    <scope>NUCLEOTIDE SEQUENCE</scope>
    <source>
        <strain evidence="10">EXF-13287</strain>
    </source>
</reference>
<feature type="binding site" evidence="7">
    <location>
        <position position="31"/>
    </location>
    <ligand>
        <name>Ca(2+)</name>
        <dbReference type="ChEBI" id="CHEBI:29108"/>
    </ligand>
</feature>
<keyword evidence="6 9" id="KW-0472">Membrane</keyword>
<keyword evidence="7" id="KW-0106">Calcium</keyword>
<keyword evidence="4" id="KW-0378">Hydrolase</keyword>
<evidence type="ECO:0000256" key="4">
    <source>
        <dbReference type="ARBA" id="ARBA00022801"/>
    </source>
</evidence>
<keyword evidence="5 9" id="KW-1133">Transmembrane helix</keyword>
<dbReference type="Proteomes" id="UP001174691">
    <property type="component" value="Unassembled WGS sequence"/>
</dbReference>
<comment type="cofactor">
    <cofactor evidence="8">
        <name>Zn(2+)</name>
        <dbReference type="ChEBI" id="CHEBI:29105"/>
    </cofactor>
</comment>
<feature type="transmembrane region" description="Helical" evidence="9">
    <location>
        <begin position="196"/>
        <end position="216"/>
    </location>
</feature>
<protein>
    <submittedName>
        <fullName evidence="10">Alkaline ceramidase family protein</fullName>
    </submittedName>
</protein>
<dbReference type="Pfam" id="PF05875">
    <property type="entry name" value="Ceramidase"/>
    <property type="match status" value="1"/>
</dbReference>
<evidence type="ECO:0000256" key="2">
    <source>
        <dbReference type="ARBA" id="ARBA00009780"/>
    </source>
</evidence>
<evidence type="ECO:0000256" key="1">
    <source>
        <dbReference type="ARBA" id="ARBA00004141"/>
    </source>
</evidence>
<evidence type="ECO:0000256" key="5">
    <source>
        <dbReference type="ARBA" id="ARBA00022989"/>
    </source>
</evidence>
<dbReference type="PANTHER" id="PTHR46187:SF1">
    <property type="entry name" value="ALKALINE PHYTOCERAMIDASE"/>
    <property type="match status" value="1"/>
</dbReference>
<dbReference type="EMBL" id="JANBVN010000250">
    <property type="protein sequence ID" value="KAJ9130927.1"/>
    <property type="molecule type" value="Genomic_DNA"/>
</dbReference>
<feature type="binding site" evidence="7">
    <location>
        <position position="42"/>
    </location>
    <ligand>
        <name>Ca(2+)</name>
        <dbReference type="ChEBI" id="CHEBI:29108"/>
    </ligand>
</feature>
<evidence type="ECO:0000256" key="7">
    <source>
        <dbReference type="PIRSR" id="PIRSR608901-1"/>
    </source>
</evidence>
<dbReference type="GO" id="GO:0046513">
    <property type="term" value="P:ceramide biosynthetic process"/>
    <property type="evidence" value="ECO:0007669"/>
    <property type="project" value="TreeGrafter"/>
</dbReference>
<evidence type="ECO:0000256" key="9">
    <source>
        <dbReference type="SAM" id="Phobius"/>
    </source>
</evidence>
<dbReference type="GO" id="GO:0016811">
    <property type="term" value="F:hydrolase activity, acting on carbon-nitrogen (but not peptide) bonds, in linear amides"/>
    <property type="evidence" value="ECO:0007669"/>
    <property type="project" value="InterPro"/>
</dbReference>
<feature type="binding site" evidence="8">
    <location>
        <position position="85"/>
    </location>
    <ligand>
        <name>Zn(2+)</name>
        <dbReference type="ChEBI" id="CHEBI:29105"/>
        <note>catalytic</note>
    </ligand>
</feature>
<keyword evidence="7" id="KW-0479">Metal-binding</keyword>
<dbReference type="GO" id="GO:0005789">
    <property type="term" value="C:endoplasmic reticulum membrane"/>
    <property type="evidence" value="ECO:0007669"/>
    <property type="project" value="TreeGrafter"/>
</dbReference>
<keyword evidence="8" id="KW-0862">Zinc</keyword>
<gene>
    <name evidence="10" type="ORF">NKR19_g9688</name>
</gene>
<feature type="binding site" evidence="8">
    <location>
        <position position="242"/>
    </location>
    <ligand>
        <name>Zn(2+)</name>
        <dbReference type="ChEBI" id="CHEBI:29105"/>
        <note>catalytic</note>
    </ligand>
</feature>
<dbReference type="InterPro" id="IPR008901">
    <property type="entry name" value="ACER"/>
</dbReference>
<feature type="transmembrane region" description="Helical" evidence="9">
    <location>
        <begin position="149"/>
        <end position="165"/>
    </location>
</feature>
<evidence type="ECO:0000256" key="6">
    <source>
        <dbReference type="ARBA" id="ARBA00023136"/>
    </source>
</evidence>
<comment type="similarity">
    <text evidence="2">Belongs to the alkaline ceramidase family.</text>
</comment>
<organism evidence="10 11">
    <name type="scientific">Coniochaeta hoffmannii</name>
    <dbReference type="NCBI Taxonomy" id="91930"/>
    <lineage>
        <taxon>Eukaryota</taxon>
        <taxon>Fungi</taxon>
        <taxon>Dikarya</taxon>
        <taxon>Ascomycota</taxon>
        <taxon>Pezizomycotina</taxon>
        <taxon>Sordariomycetes</taxon>
        <taxon>Sordariomycetidae</taxon>
        <taxon>Coniochaetales</taxon>
        <taxon>Coniochaetaceae</taxon>
        <taxon>Coniochaeta</taxon>
    </lineage>
</organism>
<dbReference type="AlphaFoldDB" id="A0AA38VJA4"/>
<comment type="caution">
    <text evidence="10">The sequence shown here is derived from an EMBL/GenBank/DDBJ whole genome shotgun (WGS) entry which is preliminary data.</text>
</comment>
<feature type="transmembrane region" description="Helical" evidence="9">
    <location>
        <begin position="236"/>
        <end position="255"/>
    </location>
</feature>
<dbReference type="GO" id="GO:0046872">
    <property type="term" value="F:metal ion binding"/>
    <property type="evidence" value="ECO:0007669"/>
    <property type="project" value="UniProtKB-KW"/>
</dbReference>
<name>A0AA38VJA4_9PEZI</name>
<evidence type="ECO:0000313" key="10">
    <source>
        <dbReference type="EMBL" id="KAJ9130927.1"/>
    </source>
</evidence>
<dbReference type="GO" id="GO:0046514">
    <property type="term" value="P:ceramide catabolic process"/>
    <property type="evidence" value="ECO:0007669"/>
    <property type="project" value="TreeGrafter"/>
</dbReference>
<dbReference type="PANTHER" id="PTHR46187">
    <property type="entry name" value="ALKALINE CERAMIDASE 3"/>
    <property type="match status" value="1"/>
</dbReference>
<evidence type="ECO:0000313" key="11">
    <source>
        <dbReference type="Proteomes" id="UP001174691"/>
    </source>
</evidence>
<evidence type="ECO:0000256" key="8">
    <source>
        <dbReference type="PIRSR" id="PIRSR608901-2"/>
    </source>
</evidence>
<proteinExistence type="inferred from homology"/>
<accession>A0AA38VJA4</accession>